<dbReference type="InterPro" id="IPR003959">
    <property type="entry name" value="ATPase_AAA_core"/>
</dbReference>
<dbReference type="InterPro" id="IPR027417">
    <property type="entry name" value="P-loop_NTPase"/>
</dbReference>
<dbReference type="Gene3D" id="3.40.50.300">
    <property type="entry name" value="P-loop containing nucleotide triphosphate hydrolases"/>
    <property type="match status" value="1"/>
</dbReference>
<sequence>MYKNIMDELDINKYLNRENEVKKMKDILKGFESNKQNALFKKGIYVYGEPGTGKTQFVMDILKGMDYDVIRYNAGDIRNKAIIDTITNHNMSDRNIMSMFKKKVKKIVIVMDEIDGMNSGDKGGINSLIKLIRPKKTKKQKLEEYTNNPIICIGNYHIDKKIKDLMKVCNTIELKIPTKRQIIEIIKMIMPYINEDMREQIHQFVQYDLRKLNTIFEIYKKNQNILKGDLIKNIFHTKSYNDDTKKITQKLINNRYSLSEHNVLMNDTDRTIVALLWHENIIDVLDKMDKEISVPVYIKLLDNMCFADYIDRITFQKQIWQFNEMSSLIKTFKNHKLFHENIDILNNKDLKYNPGEVRFTKVLTKYSTEYNNLLFIQNLCQQLGMDKKDIFSFFMDIREKYDDVEILNLFENYEISKLDINRIYRYLDKFTNENAEGIEDDVVVDDENICEEINCE</sequence>
<dbReference type="PANTHER" id="PTHR23389">
    <property type="entry name" value="CHROMOSOME TRANSMISSION FIDELITY FACTOR 18"/>
    <property type="match status" value="1"/>
</dbReference>
<accession>A0A6C0CX00</accession>
<dbReference type="SUPFAM" id="SSF52540">
    <property type="entry name" value="P-loop containing nucleoside triphosphate hydrolases"/>
    <property type="match status" value="1"/>
</dbReference>
<name>A0A6C0CX00_9ZZZZ</name>
<dbReference type="InterPro" id="IPR003593">
    <property type="entry name" value="AAA+_ATPase"/>
</dbReference>
<reference evidence="3" key="1">
    <citation type="journal article" date="2020" name="Nature">
        <title>Giant virus diversity and host interactions through global metagenomics.</title>
        <authorList>
            <person name="Schulz F."/>
            <person name="Roux S."/>
            <person name="Paez-Espino D."/>
            <person name="Jungbluth S."/>
            <person name="Walsh D.A."/>
            <person name="Denef V.J."/>
            <person name="McMahon K.D."/>
            <person name="Konstantinidis K.T."/>
            <person name="Eloe-Fadrosh E.A."/>
            <person name="Kyrpides N.C."/>
            <person name="Woyke T."/>
        </authorList>
    </citation>
    <scope>NUCLEOTIDE SEQUENCE</scope>
    <source>
        <strain evidence="3">GVMAG-M-3300022752-39</strain>
    </source>
</reference>
<dbReference type="Pfam" id="PF00004">
    <property type="entry name" value="AAA"/>
    <property type="match status" value="1"/>
</dbReference>
<evidence type="ECO:0000313" key="3">
    <source>
        <dbReference type="EMBL" id="QHT08035.1"/>
    </source>
</evidence>
<dbReference type="GO" id="GO:0006260">
    <property type="term" value="P:DNA replication"/>
    <property type="evidence" value="ECO:0007669"/>
    <property type="project" value="UniProtKB-KW"/>
</dbReference>
<dbReference type="SMART" id="SM00382">
    <property type="entry name" value="AAA"/>
    <property type="match status" value="1"/>
</dbReference>
<evidence type="ECO:0000256" key="1">
    <source>
        <dbReference type="ARBA" id="ARBA00022705"/>
    </source>
</evidence>
<dbReference type="PANTHER" id="PTHR23389:SF6">
    <property type="entry name" value="REPLICATION FACTOR C SUBUNIT 1"/>
    <property type="match status" value="1"/>
</dbReference>
<dbReference type="GO" id="GO:0016887">
    <property type="term" value="F:ATP hydrolysis activity"/>
    <property type="evidence" value="ECO:0007669"/>
    <property type="project" value="InterPro"/>
</dbReference>
<dbReference type="EMBL" id="MN739489">
    <property type="protein sequence ID" value="QHT08035.1"/>
    <property type="molecule type" value="Genomic_DNA"/>
</dbReference>
<organism evidence="3">
    <name type="scientific">viral metagenome</name>
    <dbReference type="NCBI Taxonomy" id="1070528"/>
    <lineage>
        <taxon>unclassified sequences</taxon>
        <taxon>metagenomes</taxon>
        <taxon>organismal metagenomes</taxon>
    </lineage>
</organism>
<protein>
    <recommendedName>
        <fullName evidence="2">AAA+ ATPase domain-containing protein</fullName>
    </recommendedName>
</protein>
<keyword evidence="1" id="KW-0235">DNA replication</keyword>
<dbReference type="GO" id="GO:0005524">
    <property type="term" value="F:ATP binding"/>
    <property type="evidence" value="ECO:0007669"/>
    <property type="project" value="InterPro"/>
</dbReference>
<proteinExistence type="predicted"/>
<feature type="domain" description="AAA+ ATPase" evidence="2">
    <location>
        <begin position="40"/>
        <end position="178"/>
    </location>
</feature>
<evidence type="ECO:0000259" key="2">
    <source>
        <dbReference type="SMART" id="SM00382"/>
    </source>
</evidence>
<dbReference type="AlphaFoldDB" id="A0A6C0CX00"/>
<dbReference type="CDD" id="cd00009">
    <property type="entry name" value="AAA"/>
    <property type="match status" value="1"/>
</dbReference>